<evidence type="ECO:0000313" key="2">
    <source>
        <dbReference type="EMBL" id="WWC66245.1"/>
    </source>
</evidence>
<dbReference type="OrthoDB" id="5404651at2759"/>
<dbReference type="GO" id="GO:0070390">
    <property type="term" value="C:transcription export complex 2"/>
    <property type="evidence" value="ECO:0007669"/>
    <property type="project" value="TreeGrafter"/>
</dbReference>
<dbReference type="InterPro" id="IPR045114">
    <property type="entry name" value="Csn12-like"/>
</dbReference>
<evidence type="ECO:0000313" key="1">
    <source>
        <dbReference type="EMBL" id="OCF53874.1"/>
    </source>
</evidence>
<dbReference type="PANTHER" id="PTHR12732">
    <property type="entry name" value="UNCHARACTERIZED PROTEASOME COMPONENT REGION PCI-CONTAINING"/>
    <property type="match status" value="1"/>
</dbReference>
<dbReference type="AlphaFoldDB" id="A0A1B9IEL5"/>
<dbReference type="STRING" id="1296096.A0A1B9IEL5"/>
<reference evidence="1" key="3">
    <citation type="submission" date="2016-07" db="EMBL/GenBank/DDBJ databases">
        <title>Evolution of pathogenesis and genome organization in the Tremellales.</title>
        <authorList>
            <person name="Cuomo C."/>
            <person name="Litvintseva A."/>
            <person name="Heitman J."/>
            <person name="Chen Y."/>
            <person name="Sun S."/>
            <person name="Springer D."/>
            <person name="Dromer F."/>
            <person name="Young S."/>
            <person name="Zeng Q."/>
            <person name="Chapman S."/>
            <person name="Gujja S."/>
            <person name="Saif S."/>
            <person name="Birren B."/>
        </authorList>
    </citation>
    <scope>NUCLEOTIDE SEQUENCE</scope>
    <source>
        <strain evidence="1">CBS 10737</strain>
    </source>
</reference>
<keyword evidence="3" id="KW-1185">Reference proteome</keyword>
<name>A0A1B9IEL5_9TREE</name>
<dbReference type="GO" id="GO:0016973">
    <property type="term" value="P:poly(A)+ mRNA export from nucleus"/>
    <property type="evidence" value="ECO:0007669"/>
    <property type="project" value="TreeGrafter"/>
</dbReference>
<dbReference type="RefSeq" id="XP_019015093.1">
    <property type="nucleotide sequence ID" value="XM_019152955.1"/>
</dbReference>
<gene>
    <name evidence="1" type="ORF">I206_01181</name>
    <name evidence="2" type="ORF">I206_100146</name>
</gene>
<reference evidence="2" key="4">
    <citation type="submission" date="2024-02" db="EMBL/GenBank/DDBJ databases">
        <title>Comparative genomics of Cryptococcus and Kwoniella reveals pathogenesis evolution and contrasting modes of karyotype evolution via chromosome fusion or intercentromeric recombination.</title>
        <authorList>
            <person name="Coelho M.A."/>
            <person name="David-Palma M."/>
            <person name="Shea T."/>
            <person name="Bowers K."/>
            <person name="McGinley-Smith S."/>
            <person name="Mohammad A.W."/>
            <person name="Gnirke A."/>
            <person name="Yurkov A.M."/>
            <person name="Nowrousian M."/>
            <person name="Sun S."/>
            <person name="Cuomo C.A."/>
            <person name="Heitman J."/>
        </authorList>
    </citation>
    <scope>NUCLEOTIDE SEQUENCE</scope>
    <source>
        <strain evidence="2">CBS 10737</strain>
    </source>
</reference>
<dbReference type="GO" id="GO:0003723">
    <property type="term" value="F:RNA binding"/>
    <property type="evidence" value="ECO:0007669"/>
    <property type="project" value="InterPro"/>
</dbReference>
<dbReference type="GO" id="GO:0006368">
    <property type="term" value="P:transcription elongation by RNA polymerase II"/>
    <property type="evidence" value="ECO:0007669"/>
    <property type="project" value="TreeGrafter"/>
</dbReference>
<reference evidence="2" key="2">
    <citation type="submission" date="2013-07" db="EMBL/GenBank/DDBJ databases">
        <authorList>
            <consortium name="The Broad Institute Genome Sequencing Platform"/>
            <person name="Cuomo C."/>
            <person name="Litvintseva A."/>
            <person name="Chen Y."/>
            <person name="Heitman J."/>
            <person name="Sun S."/>
            <person name="Springer D."/>
            <person name="Dromer F."/>
            <person name="Young S.K."/>
            <person name="Zeng Q."/>
            <person name="Gargeya S."/>
            <person name="Fitzgerald M."/>
            <person name="Abouelleil A."/>
            <person name="Alvarado L."/>
            <person name="Berlin A.M."/>
            <person name="Chapman S.B."/>
            <person name="Dewar J."/>
            <person name="Goldberg J."/>
            <person name="Griggs A."/>
            <person name="Gujja S."/>
            <person name="Hansen M."/>
            <person name="Howarth C."/>
            <person name="Imamovic A."/>
            <person name="Larimer J."/>
            <person name="McCowan C."/>
            <person name="Murphy C."/>
            <person name="Pearson M."/>
            <person name="Priest M."/>
            <person name="Roberts A."/>
            <person name="Saif S."/>
            <person name="Shea T."/>
            <person name="Sykes S."/>
            <person name="Wortman J."/>
            <person name="Nusbaum C."/>
            <person name="Birren B."/>
        </authorList>
    </citation>
    <scope>NUCLEOTIDE SEQUENCE</scope>
    <source>
        <strain evidence="2">CBS 10737</strain>
    </source>
</reference>
<accession>A0A1B9IEL5</accession>
<dbReference type="GO" id="GO:0003690">
    <property type="term" value="F:double-stranded DNA binding"/>
    <property type="evidence" value="ECO:0007669"/>
    <property type="project" value="InterPro"/>
</dbReference>
<dbReference type="EMBL" id="CP144519">
    <property type="protein sequence ID" value="WWC66245.1"/>
    <property type="molecule type" value="Genomic_DNA"/>
</dbReference>
<organism evidence="1">
    <name type="scientific">Kwoniella pini CBS 10737</name>
    <dbReference type="NCBI Taxonomy" id="1296096"/>
    <lineage>
        <taxon>Eukaryota</taxon>
        <taxon>Fungi</taxon>
        <taxon>Dikarya</taxon>
        <taxon>Basidiomycota</taxon>
        <taxon>Agaricomycotina</taxon>
        <taxon>Tremellomycetes</taxon>
        <taxon>Tremellales</taxon>
        <taxon>Cryptococcaceae</taxon>
        <taxon>Kwoniella</taxon>
    </lineage>
</organism>
<proteinExistence type="predicted"/>
<dbReference type="KEGG" id="kpin:30169550"/>
<dbReference type="InterPro" id="IPR036388">
    <property type="entry name" value="WH-like_DNA-bd_sf"/>
</dbReference>
<sequence>MSSLVSTFITHISQCFVTASAENLLTSIPLTAEHPFFGPLRQALSTVSESSISSSSVTQQLGFIGNDIKDNLATFISAILKNVQGIPSSTSVDEAYSSFSSLSSVYNEANKLYAMTNNDGQQIHAFMNPLMVILAKSLVKVSNHAALLSTLPLRHPKSSRSIRDSTRQVIERSLQISNTTTSESDWNANSNQQYLVGDIIWDLSIILFRIYAERKLHSQSAELSRTLESLSPHENKRLTARGQNITSTTICQSYYWRGRIRLVLLDFRQAKYWLDKAWGMVPKDQQGWKQRRSIIIRLIAVKILLGRIPNENTLSEYNLPEFLPLIHAYKTGNIPLWRKTLDNNRDWFRKRSIWLILYERGEILLWRNLFRQTLKFYHQFDSSLPKNKCPTWIFISAVHKTFLNTGEIEDGSIELEDIICIISSLIDHGLIRGFLSYSHRQLIMKPTQNGLGCFPKISDVEPRKIQLAGQT</sequence>
<dbReference type="GeneID" id="30169550"/>
<evidence type="ECO:0000313" key="3">
    <source>
        <dbReference type="Proteomes" id="UP000094020"/>
    </source>
</evidence>
<dbReference type="GO" id="GO:0000973">
    <property type="term" value="P:post-transcriptional tethering of RNA polymerase II gene DNA at nuclear periphery"/>
    <property type="evidence" value="ECO:0007669"/>
    <property type="project" value="TreeGrafter"/>
</dbReference>
<dbReference type="Proteomes" id="UP000094020">
    <property type="component" value="Chromosome 1"/>
</dbReference>
<protein>
    <submittedName>
        <fullName evidence="1">Uncharacterized protein</fullName>
    </submittedName>
</protein>
<reference evidence="1" key="1">
    <citation type="submission" date="2013-07" db="EMBL/GenBank/DDBJ databases">
        <title>The Genome Sequence of Cryptococcus pinus CBS10737.</title>
        <authorList>
            <consortium name="The Broad Institute Genome Sequencing Platform"/>
            <person name="Cuomo C."/>
            <person name="Litvintseva A."/>
            <person name="Chen Y."/>
            <person name="Heitman J."/>
            <person name="Sun S."/>
            <person name="Springer D."/>
            <person name="Dromer F."/>
            <person name="Young S.K."/>
            <person name="Zeng Q."/>
            <person name="Gargeya S."/>
            <person name="Fitzgerald M."/>
            <person name="Abouelleil A."/>
            <person name="Alvarado L."/>
            <person name="Berlin A.M."/>
            <person name="Chapman S.B."/>
            <person name="Dewar J."/>
            <person name="Goldberg J."/>
            <person name="Griggs A."/>
            <person name="Gujja S."/>
            <person name="Hansen M."/>
            <person name="Howarth C."/>
            <person name="Imamovic A."/>
            <person name="Larimer J."/>
            <person name="McCowan C."/>
            <person name="Murphy C."/>
            <person name="Pearson M."/>
            <person name="Priest M."/>
            <person name="Roberts A."/>
            <person name="Saif S."/>
            <person name="Shea T."/>
            <person name="Sykes S."/>
            <person name="Wortman J."/>
            <person name="Nusbaum C."/>
            <person name="Birren B."/>
        </authorList>
    </citation>
    <scope>NUCLEOTIDE SEQUENCE [LARGE SCALE GENOMIC DNA]</scope>
    <source>
        <strain evidence="1">CBS 10737</strain>
    </source>
</reference>
<dbReference type="PANTHER" id="PTHR12732:SF8">
    <property type="entry name" value="NUCLEAR MRNA EXPORT PROTEIN THP1"/>
    <property type="match status" value="1"/>
</dbReference>
<dbReference type="Gene3D" id="1.10.10.10">
    <property type="entry name" value="Winged helix-like DNA-binding domain superfamily/Winged helix DNA-binding domain"/>
    <property type="match status" value="1"/>
</dbReference>
<dbReference type="EMBL" id="KI894007">
    <property type="protein sequence ID" value="OCF53874.1"/>
    <property type="molecule type" value="Genomic_DNA"/>
</dbReference>